<comment type="caution">
    <text evidence="1">The sequence shown here is derived from an EMBL/GenBank/DDBJ whole genome shotgun (WGS) entry which is preliminary data.</text>
</comment>
<dbReference type="AlphaFoldDB" id="A0A392UZ88"/>
<name>A0A392UZ88_9FABA</name>
<protein>
    <submittedName>
        <fullName evidence="1">Uncharacterized protein</fullName>
    </submittedName>
</protein>
<dbReference type="EMBL" id="LXQA010992711">
    <property type="protein sequence ID" value="MCI80309.1"/>
    <property type="molecule type" value="Genomic_DNA"/>
</dbReference>
<reference evidence="1 2" key="1">
    <citation type="journal article" date="2018" name="Front. Plant Sci.">
        <title>Red Clover (Trifolium pratense) and Zigzag Clover (T. medium) - A Picture of Genomic Similarities and Differences.</title>
        <authorList>
            <person name="Dluhosova J."/>
            <person name="Istvanek J."/>
            <person name="Nedelnik J."/>
            <person name="Repkova J."/>
        </authorList>
    </citation>
    <scope>NUCLEOTIDE SEQUENCE [LARGE SCALE GENOMIC DNA]</scope>
    <source>
        <strain evidence="2">cv. 10/8</strain>
        <tissue evidence="1">Leaf</tissue>
    </source>
</reference>
<evidence type="ECO:0000313" key="1">
    <source>
        <dbReference type="EMBL" id="MCI80309.1"/>
    </source>
</evidence>
<dbReference type="Proteomes" id="UP000265520">
    <property type="component" value="Unassembled WGS sequence"/>
</dbReference>
<proteinExistence type="predicted"/>
<sequence length="36" mass="4109">MQDSGTEYVAFDPEPERTLRKRLRAARLARAAMGDE</sequence>
<evidence type="ECO:0000313" key="2">
    <source>
        <dbReference type="Proteomes" id="UP000265520"/>
    </source>
</evidence>
<feature type="non-terminal residue" evidence="1">
    <location>
        <position position="36"/>
    </location>
</feature>
<keyword evidence="2" id="KW-1185">Reference proteome</keyword>
<accession>A0A392UZ88</accession>
<organism evidence="1 2">
    <name type="scientific">Trifolium medium</name>
    <dbReference type="NCBI Taxonomy" id="97028"/>
    <lineage>
        <taxon>Eukaryota</taxon>
        <taxon>Viridiplantae</taxon>
        <taxon>Streptophyta</taxon>
        <taxon>Embryophyta</taxon>
        <taxon>Tracheophyta</taxon>
        <taxon>Spermatophyta</taxon>
        <taxon>Magnoliopsida</taxon>
        <taxon>eudicotyledons</taxon>
        <taxon>Gunneridae</taxon>
        <taxon>Pentapetalae</taxon>
        <taxon>rosids</taxon>
        <taxon>fabids</taxon>
        <taxon>Fabales</taxon>
        <taxon>Fabaceae</taxon>
        <taxon>Papilionoideae</taxon>
        <taxon>50 kb inversion clade</taxon>
        <taxon>NPAAA clade</taxon>
        <taxon>Hologalegina</taxon>
        <taxon>IRL clade</taxon>
        <taxon>Trifolieae</taxon>
        <taxon>Trifolium</taxon>
    </lineage>
</organism>